<feature type="region of interest" description="Disordered" evidence="11">
    <location>
        <begin position="1"/>
        <end position="31"/>
    </location>
</feature>
<evidence type="ECO:0000259" key="12">
    <source>
        <dbReference type="Pfam" id="PF00082"/>
    </source>
</evidence>
<evidence type="ECO:0000313" key="15">
    <source>
        <dbReference type="Proteomes" id="UP000294071"/>
    </source>
</evidence>
<comment type="caution">
    <text evidence="14">The sequence shown here is derived from an EMBL/GenBank/DDBJ whole genome shotgun (WGS) entry which is preliminary data.</text>
</comment>
<evidence type="ECO:0000313" key="14">
    <source>
        <dbReference type="EMBL" id="RYB94804.1"/>
    </source>
</evidence>
<evidence type="ECO:0000256" key="1">
    <source>
        <dbReference type="ARBA" id="ARBA00011073"/>
    </source>
</evidence>
<evidence type="ECO:0000256" key="10">
    <source>
        <dbReference type="RuleBase" id="RU003355"/>
    </source>
</evidence>
<dbReference type="PROSITE" id="PS00136">
    <property type="entry name" value="SUBTILASE_ASP"/>
    <property type="match status" value="1"/>
</dbReference>
<evidence type="ECO:0000256" key="8">
    <source>
        <dbReference type="PIRSR" id="PIRSR615500-1"/>
    </source>
</evidence>
<dbReference type="Gene3D" id="3.50.30.30">
    <property type="match status" value="1"/>
</dbReference>
<dbReference type="PROSITE" id="PS00138">
    <property type="entry name" value="SUBTILASE_SER"/>
    <property type="match status" value="1"/>
</dbReference>
<keyword evidence="2" id="KW-0134">Cell wall</keyword>
<evidence type="ECO:0000256" key="2">
    <source>
        <dbReference type="ARBA" id="ARBA00022512"/>
    </source>
</evidence>
<dbReference type="PRINTS" id="PR00723">
    <property type="entry name" value="SUBTILISIN"/>
</dbReference>
<dbReference type="OrthoDB" id="5165638at2"/>
<dbReference type="InterPro" id="IPR015500">
    <property type="entry name" value="Peptidase_S8_subtilisin-rel"/>
</dbReference>
<organism evidence="14 15">
    <name type="scientific">Nocardioides oleivorans</name>
    <dbReference type="NCBI Taxonomy" id="273676"/>
    <lineage>
        <taxon>Bacteria</taxon>
        <taxon>Bacillati</taxon>
        <taxon>Actinomycetota</taxon>
        <taxon>Actinomycetes</taxon>
        <taxon>Propionibacteriales</taxon>
        <taxon>Nocardioidaceae</taxon>
        <taxon>Nocardioides</taxon>
    </lineage>
</organism>
<evidence type="ECO:0000256" key="6">
    <source>
        <dbReference type="ARBA" id="ARBA00022801"/>
    </source>
</evidence>
<comment type="similarity">
    <text evidence="1 9 10">Belongs to the peptidase S8 family.</text>
</comment>
<feature type="active site" description="Charge relay system" evidence="8 9">
    <location>
        <position position="308"/>
    </location>
</feature>
<name>A0A4Q2S324_9ACTN</name>
<accession>A0A4Q2S324</accession>
<dbReference type="InterPro" id="IPR023827">
    <property type="entry name" value="Peptidase_S8_Asp-AS"/>
</dbReference>
<dbReference type="InterPro" id="IPR036852">
    <property type="entry name" value="Peptidase_S8/S53_dom_sf"/>
</dbReference>
<dbReference type="InterPro" id="IPR023828">
    <property type="entry name" value="Peptidase_S8_Ser-AS"/>
</dbReference>
<dbReference type="InterPro" id="IPR046450">
    <property type="entry name" value="PA_dom_sf"/>
</dbReference>
<protein>
    <submittedName>
        <fullName evidence="14">Peptidase</fullName>
    </submittedName>
</protein>
<dbReference type="Pfam" id="PF02225">
    <property type="entry name" value="PA"/>
    <property type="match status" value="1"/>
</dbReference>
<feature type="active site" description="Charge relay system" evidence="8 9">
    <location>
        <position position="512"/>
    </location>
</feature>
<dbReference type="EMBL" id="SDWT01000001">
    <property type="protein sequence ID" value="RYB94804.1"/>
    <property type="molecule type" value="Genomic_DNA"/>
</dbReference>
<dbReference type="InterPro" id="IPR050131">
    <property type="entry name" value="Peptidase_S8_subtilisin-like"/>
</dbReference>
<dbReference type="PROSITE" id="PS00137">
    <property type="entry name" value="SUBTILASE_HIS"/>
    <property type="match status" value="1"/>
</dbReference>
<dbReference type="InterPro" id="IPR017296">
    <property type="entry name" value="Peptidase_S8A_SAM-P45"/>
</dbReference>
<dbReference type="PANTHER" id="PTHR43806:SF65">
    <property type="entry name" value="SERINE PROTEASE APRX"/>
    <property type="match status" value="1"/>
</dbReference>
<feature type="compositionally biased region" description="Low complexity" evidence="11">
    <location>
        <begin position="13"/>
        <end position="30"/>
    </location>
</feature>
<dbReference type="Pfam" id="PF00082">
    <property type="entry name" value="Peptidase_S8"/>
    <property type="match status" value="1"/>
</dbReference>
<keyword evidence="7 9" id="KW-0720">Serine protease</keyword>
<sequence>MTRPTGSSPRPGPLRTPRAARPAGGRRLPLSHPVRARRACCRLPDRLVSTVIGGDVSWRISAIEQRTHRWQVHACRTRLGKDLPLMSRSLPGVAGLAALAVTAAALSVPSASASPEGKAAPQPAAPKKTSVTLITGDVVTLVDDAVTIDRAPGSTGGVQTYTVGGDLHVVPDSALPFLAQDRLDADLFNVTELVEQGYDDASVSSIPLIVQYGPGVRAASSQAPEHATKSAVLTSIHGAAIAASKDEATDFWADLAQQSKARFAGGIAKIHLDGKVEASLADSVAQVGAPEAWADGLDGTGTTVAVLDTGIDPTHPDVADQLAQTRSFVPGEEITDVNGHGTHVASTVAGTGAASGGKEKGVAPGADLAIGKVLNDAGSGAESWIIEGMEWGASVAPVVSMSLGSTEPSDGTDPMALAVDSLSASTGALFVIAAGNYGRVSGIGSPGAAQSALTVGAVDGNDERAYFQDMGPRLGDAVVKPEIVAPGVDILAARSSASAEGEGSYVSLSGTSMATPHVAGAAAIIKQQHPGWTGAQVKDALVSTAKPLAGQTAYQVGGGRLDVPSAAFGDVVATAAVELGYVAWDAPATPVERTITYTNLTDSDVTLDLSAAVTDDALTPAPDGLVSLGQQQVTVPANGTADVTVTGNPTDGVAGTTYSGTIVASSGGEQLAQTAVGMVKEAERYDLDITALDRGGKPVGGFVTMYRYGDQFVQTLELDPATGQVPTQRLQPGVYNVTSWLPVDANESGVALVGNPHVVVGEADQTLVLDARKAKEISVSTPRPSIDGTRRPGYVHDSGIGGDFATFVNQYDISPAIERMYAAPTGKVAGARYEFVTRWRRTAPLLSVTVGGRELDAMNMPSARRWDGTTRLAAVSVGTGSVGDFTGRDVRGKAVLVQRSDAIEPYEVAENAARAGARVVVVVNDRPGRYVAYAGGTDLPILSLAQADGQPLVDKLERGRPVTLKLDGTEQAAYVYDLVRSFDGEIPAGLAWKPARKDLATITNRFVGESGRLAIESRGDCRDWNWPPCLMESEPVHLGTERTDYVSTQGGTEWYDDVQDVRGWELRGEQRSYRRGEQVTRSWFDPVVRPRTGPGYWQPRRVGNFFAVNVPTASTGVDGVTGGMLDEGSTVETRLYAGATLVDEGPSQAIQTDMPAVDGWGDYRFEMDTTRPAAWKLGTRTSTEWEFRAQTTESDDWVNLPLLQLDYSLDTDLNGRLNGRWQEIGLSAAFPPDVEGAGRVRKQATLEVSYDDGATWQRVELDPERAGSWSGSVRIPARVTHLSLRATASDDAGNRVVQEVIRAAGVR</sequence>
<keyword evidence="4 9" id="KW-0645">Protease</keyword>
<evidence type="ECO:0000256" key="3">
    <source>
        <dbReference type="ARBA" id="ARBA00022525"/>
    </source>
</evidence>
<evidence type="ECO:0000256" key="9">
    <source>
        <dbReference type="PROSITE-ProRule" id="PRU01240"/>
    </source>
</evidence>
<evidence type="ECO:0000256" key="5">
    <source>
        <dbReference type="ARBA" id="ARBA00022729"/>
    </source>
</evidence>
<dbReference type="Proteomes" id="UP000294071">
    <property type="component" value="Unassembled WGS sequence"/>
</dbReference>
<keyword evidence="5" id="KW-0732">Signal</keyword>
<dbReference type="SUPFAM" id="SSF52025">
    <property type="entry name" value="PA domain"/>
    <property type="match status" value="1"/>
</dbReference>
<feature type="domain" description="PA" evidence="13">
    <location>
        <begin position="881"/>
        <end position="952"/>
    </location>
</feature>
<evidence type="ECO:0000256" key="7">
    <source>
        <dbReference type="ARBA" id="ARBA00022825"/>
    </source>
</evidence>
<gene>
    <name evidence="14" type="ORF">EUA93_10850</name>
</gene>
<dbReference type="PIRSF" id="PIRSF037852">
    <property type="entry name" value="Subtilisin_rel_SAV5721"/>
    <property type="match status" value="1"/>
</dbReference>
<keyword evidence="15" id="KW-1185">Reference proteome</keyword>
<dbReference type="GO" id="GO:0006508">
    <property type="term" value="P:proteolysis"/>
    <property type="evidence" value="ECO:0007669"/>
    <property type="project" value="UniProtKB-KW"/>
</dbReference>
<dbReference type="InterPro" id="IPR000209">
    <property type="entry name" value="Peptidase_S8/S53_dom"/>
</dbReference>
<reference evidence="14 15" key="1">
    <citation type="submission" date="2019-01" db="EMBL/GenBank/DDBJ databases">
        <title>Novel species of Nocardioides.</title>
        <authorList>
            <person name="Liu Q."/>
            <person name="Xin Y.-H."/>
        </authorList>
    </citation>
    <scope>NUCLEOTIDE SEQUENCE [LARGE SCALE GENOMIC DNA]</scope>
    <source>
        <strain evidence="14 15">CGMCC 4.6882</strain>
    </source>
</reference>
<dbReference type="GO" id="GO:0004252">
    <property type="term" value="F:serine-type endopeptidase activity"/>
    <property type="evidence" value="ECO:0007669"/>
    <property type="project" value="UniProtKB-UniRule"/>
</dbReference>
<dbReference type="InterPro" id="IPR022398">
    <property type="entry name" value="Peptidase_S8_His-AS"/>
</dbReference>
<feature type="active site" description="Charge relay system" evidence="8 9">
    <location>
        <position position="340"/>
    </location>
</feature>
<dbReference type="Gene3D" id="3.40.50.200">
    <property type="entry name" value="Peptidase S8/S53 domain"/>
    <property type="match status" value="1"/>
</dbReference>
<feature type="domain" description="Peptidase S8/S53" evidence="12">
    <location>
        <begin position="299"/>
        <end position="550"/>
    </location>
</feature>
<evidence type="ECO:0000256" key="11">
    <source>
        <dbReference type="SAM" id="MobiDB-lite"/>
    </source>
</evidence>
<dbReference type="SUPFAM" id="SSF52743">
    <property type="entry name" value="Subtilisin-like"/>
    <property type="match status" value="1"/>
</dbReference>
<keyword evidence="6 9" id="KW-0378">Hydrolase</keyword>
<dbReference type="PROSITE" id="PS51892">
    <property type="entry name" value="SUBTILASE"/>
    <property type="match status" value="1"/>
</dbReference>
<keyword evidence="3" id="KW-0964">Secreted</keyword>
<dbReference type="InterPro" id="IPR003137">
    <property type="entry name" value="PA_domain"/>
</dbReference>
<evidence type="ECO:0000256" key="4">
    <source>
        <dbReference type="ARBA" id="ARBA00022670"/>
    </source>
</evidence>
<proteinExistence type="inferred from homology"/>
<dbReference type="PANTHER" id="PTHR43806">
    <property type="entry name" value="PEPTIDASE S8"/>
    <property type="match status" value="1"/>
</dbReference>
<evidence type="ECO:0000259" key="13">
    <source>
        <dbReference type="Pfam" id="PF02225"/>
    </source>
</evidence>